<accession>A0A318EK82</accession>
<dbReference type="GO" id="GO:0006355">
    <property type="term" value="P:regulation of DNA-templated transcription"/>
    <property type="evidence" value="ECO:0007669"/>
    <property type="project" value="InterPro"/>
</dbReference>
<dbReference type="EMBL" id="QICS01000011">
    <property type="protein sequence ID" value="PXV86821.1"/>
    <property type="molecule type" value="Genomic_DNA"/>
</dbReference>
<dbReference type="InterPro" id="IPR010985">
    <property type="entry name" value="Ribbon_hlx_hlx"/>
</dbReference>
<dbReference type="RefSeq" id="WP_170123038.1">
    <property type="nucleotide sequence ID" value="NZ_NOKA02000064.1"/>
</dbReference>
<dbReference type="Proteomes" id="UP000247523">
    <property type="component" value="Unassembled WGS sequence"/>
</dbReference>
<name>A0A318EK82_9FIRM</name>
<sequence length="50" mass="5877">MADNKKNIVLRVEPEFHQKVKLYVTMNNTTLQEYIVSLIKEDLAANKKEK</sequence>
<evidence type="ECO:0000313" key="2">
    <source>
        <dbReference type="Proteomes" id="UP000247523"/>
    </source>
</evidence>
<organism evidence="1 2">
    <name type="scientific">Lachnotalea glycerini</name>
    <dbReference type="NCBI Taxonomy" id="1763509"/>
    <lineage>
        <taxon>Bacteria</taxon>
        <taxon>Bacillati</taxon>
        <taxon>Bacillota</taxon>
        <taxon>Clostridia</taxon>
        <taxon>Lachnospirales</taxon>
        <taxon>Lachnospiraceae</taxon>
        <taxon>Lachnotalea</taxon>
    </lineage>
</organism>
<comment type="caution">
    <text evidence="1">The sequence shown here is derived from an EMBL/GenBank/DDBJ whole genome shotgun (WGS) entry which is preliminary data.</text>
</comment>
<evidence type="ECO:0008006" key="3">
    <source>
        <dbReference type="Google" id="ProtNLM"/>
    </source>
</evidence>
<dbReference type="SUPFAM" id="SSF47598">
    <property type="entry name" value="Ribbon-helix-helix"/>
    <property type="match status" value="1"/>
</dbReference>
<protein>
    <recommendedName>
        <fullName evidence="3">Toxin-antitoxin system HicB family antitoxin</fullName>
    </recommendedName>
</protein>
<proteinExistence type="predicted"/>
<evidence type="ECO:0000313" key="1">
    <source>
        <dbReference type="EMBL" id="PXV86821.1"/>
    </source>
</evidence>
<dbReference type="AlphaFoldDB" id="A0A318EK82"/>
<gene>
    <name evidence="1" type="ORF">C8E03_11121</name>
</gene>
<reference evidence="1 2" key="1">
    <citation type="submission" date="2018-05" db="EMBL/GenBank/DDBJ databases">
        <title>Genomic Encyclopedia of Type Strains, Phase IV (KMG-IV): sequencing the most valuable type-strain genomes for metagenomic binning, comparative biology and taxonomic classification.</title>
        <authorList>
            <person name="Goeker M."/>
        </authorList>
    </citation>
    <scope>NUCLEOTIDE SEQUENCE [LARGE SCALE GENOMIC DNA]</scope>
    <source>
        <strain evidence="1 2">DSM 28816</strain>
    </source>
</reference>